<dbReference type="Proteomes" id="UP001575105">
    <property type="component" value="Unassembled WGS sequence"/>
</dbReference>
<dbReference type="SUPFAM" id="SSF52317">
    <property type="entry name" value="Class I glutamine amidotransferase-like"/>
    <property type="match status" value="1"/>
</dbReference>
<organism evidence="2 3">
    <name type="scientific">Natronomicrosphaera hydrolytica</name>
    <dbReference type="NCBI Taxonomy" id="3242702"/>
    <lineage>
        <taxon>Bacteria</taxon>
        <taxon>Pseudomonadati</taxon>
        <taxon>Planctomycetota</taxon>
        <taxon>Phycisphaerae</taxon>
        <taxon>Phycisphaerales</taxon>
        <taxon>Phycisphaeraceae</taxon>
        <taxon>Natronomicrosphaera</taxon>
    </lineage>
</organism>
<dbReference type="InterPro" id="IPR029010">
    <property type="entry name" value="ThuA-like"/>
</dbReference>
<dbReference type="InterPro" id="IPR029062">
    <property type="entry name" value="Class_I_gatase-like"/>
</dbReference>
<dbReference type="Gene3D" id="3.40.50.880">
    <property type="match status" value="1"/>
</dbReference>
<evidence type="ECO:0000313" key="3">
    <source>
        <dbReference type="Proteomes" id="UP001575105"/>
    </source>
</evidence>
<reference evidence="2 3" key="1">
    <citation type="submission" date="2024-08" db="EMBL/GenBank/DDBJ databases">
        <title>Whole-genome sequencing of halo(alkali)philic microorganisms from hypersaline lakes.</title>
        <authorList>
            <person name="Sorokin D.Y."/>
            <person name="Merkel A.Y."/>
            <person name="Messina E."/>
            <person name="Yakimov M."/>
        </authorList>
    </citation>
    <scope>NUCLEOTIDE SEQUENCE [LARGE SCALE GENOMIC DNA]</scope>
    <source>
        <strain evidence="2 3">AB-hyl4</strain>
    </source>
</reference>
<proteinExistence type="predicted"/>
<accession>A0ABV4U316</accession>
<dbReference type="Pfam" id="PF06283">
    <property type="entry name" value="ThuA"/>
    <property type="match status" value="1"/>
</dbReference>
<evidence type="ECO:0000259" key="1">
    <source>
        <dbReference type="Pfam" id="PF06283"/>
    </source>
</evidence>
<gene>
    <name evidence="2" type="ORF">ACERK3_06665</name>
</gene>
<dbReference type="RefSeq" id="WP_425344908.1">
    <property type="nucleotide sequence ID" value="NZ_JBGUBD010000004.1"/>
</dbReference>
<dbReference type="PANTHER" id="PTHR40469">
    <property type="entry name" value="SECRETED GLYCOSYL HYDROLASE"/>
    <property type="match status" value="1"/>
</dbReference>
<evidence type="ECO:0000313" key="2">
    <source>
        <dbReference type="EMBL" id="MFA9477979.1"/>
    </source>
</evidence>
<protein>
    <submittedName>
        <fullName evidence="2">ThuA domain-containing protein</fullName>
    </submittedName>
</protein>
<feature type="domain" description="ThuA-like" evidence="1">
    <location>
        <begin position="5"/>
        <end position="218"/>
    </location>
</feature>
<dbReference type="PANTHER" id="PTHR40469:SF2">
    <property type="entry name" value="GALACTOSE-BINDING DOMAIN-LIKE SUPERFAMILY PROTEIN"/>
    <property type="match status" value="1"/>
</dbReference>
<dbReference type="EMBL" id="JBGUBD010000004">
    <property type="protein sequence ID" value="MFA9477979.1"/>
    <property type="molecule type" value="Genomic_DNA"/>
</dbReference>
<keyword evidence="3" id="KW-1185">Reference proteome</keyword>
<name>A0ABV4U316_9BACT</name>
<comment type="caution">
    <text evidence="2">The sequence shown here is derived from an EMBL/GenBank/DDBJ whole genome shotgun (WGS) entry which is preliminary data.</text>
</comment>
<sequence>MAKQALIVWGGWDGHTPKQSADVFAPELQAAGYEVDVRDSLAVYEDHDHLKSLDLIVPIWTMGEITKEQWQGLNHAVRAGVGCAGFHGGIIDSFRNNTDYQWMTGGQWVAHPGNCIPSYTVDIADKDHEITRDLPAFELTDTEQYYCHIDPAVHVLCTTTFSGDHGDNTLYQPGTVMPYAWTKTWGAGRVFVAAWGHTDKDFDVPEAKEIVRRGMLWASR</sequence>